<dbReference type="Gene3D" id="2.60.120.260">
    <property type="entry name" value="Galactose-binding domain-like"/>
    <property type="match status" value="2"/>
</dbReference>
<dbReference type="EMBL" id="JAVLVU010000001">
    <property type="protein sequence ID" value="MDT3403183.1"/>
    <property type="molecule type" value="Genomic_DNA"/>
</dbReference>
<organism evidence="8 9">
    <name type="scientific">Mucilaginibacter terrae</name>
    <dbReference type="NCBI Taxonomy" id="1955052"/>
    <lineage>
        <taxon>Bacteria</taxon>
        <taxon>Pseudomonadati</taxon>
        <taxon>Bacteroidota</taxon>
        <taxon>Sphingobacteriia</taxon>
        <taxon>Sphingobacteriales</taxon>
        <taxon>Sphingobacteriaceae</taxon>
        <taxon>Mucilaginibacter</taxon>
    </lineage>
</organism>
<dbReference type="InterPro" id="IPR018513">
    <property type="entry name" value="Cell_synthase_bac"/>
</dbReference>
<comment type="caution">
    <text evidence="8">The sequence shown here is derived from an EMBL/GenBank/DDBJ whole genome shotgun (WGS) entry which is preliminary data.</text>
</comment>
<evidence type="ECO:0000256" key="7">
    <source>
        <dbReference type="SAM" id="SignalP"/>
    </source>
</evidence>
<name>A0ABU3GTS4_9SPHI</name>
<evidence type="ECO:0000256" key="1">
    <source>
        <dbReference type="ARBA" id="ARBA00004162"/>
    </source>
</evidence>
<evidence type="ECO:0000256" key="5">
    <source>
        <dbReference type="ARBA" id="ARBA00023136"/>
    </source>
</evidence>
<proteinExistence type="predicted"/>
<evidence type="ECO:0000313" key="9">
    <source>
        <dbReference type="Proteomes" id="UP001258315"/>
    </source>
</evidence>
<sequence>MNKFLTLLLLVTTLFAKATLAQTNISFKTYGHDDEVIYGMSGVSSFYFRMDPLVDMNRSKLVLYFEPSQALIKNLSYINIIIADKPVFSGRMTQDSIQRLVIPLNSSYLTDNKQFLKIQVKTLLTITDNKCKDLDNPAMWIKVKGYSYLSLVKSTKDQYNNVNIANSFESKTAIVYPSNPSLNDLKAVAWAYNKIKRSLAVSDLHVYPYDKLPDTIKNYVMVGLMDQLPGDKKSLISVSPQGGQGLMYLYKSNVTDSSANRPRFISSISAARQAFSSYEILFITGADDEGYNKAITALGNYNILNSSFGNYLVVNTASNDNIKNLNQQRTKLTFRDVGGVSNFMSGIGSLRSVYTFKNSDFSFTPKEVEMRFVGTYSGMKPDDRGYFNIYLNGMLISSEKLNETGKLNTSVVVNRYQHRKYNSLTAEFRFYPSTGNCMNSFLNFFGEIDVDKSYLESRNPFVNNTLSFYQYPEAFNEGPSKIVVSKSYAKHAAGAVGEIVYELNNNLNSNNFPDFVYSDEVSEGDLKKFNIVALLSKDDNLMSKFPDAPIRFDRAFRLYNNEDNKLVYALSDSVSNGLAQIFYGRGSNNAILVLTATGSNLDGAFLSASKAITEQLSTLNSNVCVSDVNDNKYLFNVDKVADNVQYTDAKSGLARFWENYNLYVLLAILVLILLAFLYVRSKVQRSQDMLGE</sequence>
<protein>
    <recommendedName>
        <fullName evidence="10">Cellulose biosynthesis cyclic di-GMP-binding regulatory protein BcsB</fullName>
    </recommendedName>
</protein>
<keyword evidence="3 6" id="KW-0812">Transmembrane</keyword>
<gene>
    <name evidence="8" type="ORF">QE417_002255</name>
</gene>
<dbReference type="PANTHER" id="PTHR39083:SF1">
    <property type="entry name" value="CYCLIC DI-GMP-BINDING PROTEIN"/>
    <property type="match status" value="1"/>
</dbReference>
<feature type="chain" id="PRO_5045174922" description="Cellulose biosynthesis cyclic di-GMP-binding regulatory protein BcsB" evidence="7">
    <location>
        <begin position="19"/>
        <end position="692"/>
    </location>
</feature>
<evidence type="ECO:0008006" key="10">
    <source>
        <dbReference type="Google" id="ProtNLM"/>
    </source>
</evidence>
<keyword evidence="2" id="KW-1003">Cell membrane</keyword>
<dbReference type="Pfam" id="PF03170">
    <property type="entry name" value="BcsB"/>
    <property type="match status" value="1"/>
</dbReference>
<evidence type="ECO:0000256" key="6">
    <source>
        <dbReference type="SAM" id="Phobius"/>
    </source>
</evidence>
<keyword evidence="4 6" id="KW-1133">Transmembrane helix</keyword>
<evidence type="ECO:0000256" key="4">
    <source>
        <dbReference type="ARBA" id="ARBA00022989"/>
    </source>
</evidence>
<evidence type="ECO:0000313" key="8">
    <source>
        <dbReference type="EMBL" id="MDT3403183.1"/>
    </source>
</evidence>
<keyword evidence="7" id="KW-0732">Signal</keyword>
<comment type="subcellular location">
    <subcellularLocation>
        <location evidence="1">Cell membrane</location>
        <topology evidence="1">Single-pass membrane protein</topology>
    </subcellularLocation>
</comment>
<keyword evidence="5 6" id="KW-0472">Membrane</keyword>
<evidence type="ECO:0000256" key="3">
    <source>
        <dbReference type="ARBA" id="ARBA00022692"/>
    </source>
</evidence>
<dbReference type="PANTHER" id="PTHR39083">
    <property type="entry name" value="CYCLIC DI-GMP-BINDING PROTEIN"/>
    <property type="match status" value="1"/>
</dbReference>
<reference evidence="9" key="1">
    <citation type="submission" date="2023-07" db="EMBL/GenBank/DDBJ databases">
        <title>Functional and genomic diversity of the sorghum phyllosphere microbiome.</title>
        <authorList>
            <person name="Shade A."/>
        </authorList>
    </citation>
    <scope>NUCLEOTIDE SEQUENCE [LARGE SCALE GENOMIC DNA]</scope>
    <source>
        <strain evidence="9">SORGH_AS_0422</strain>
    </source>
</reference>
<dbReference type="RefSeq" id="WP_311949977.1">
    <property type="nucleotide sequence ID" value="NZ_JAVLVU010000001.1"/>
</dbReference>
<feature type="signal peptide" evidence="7">
    <location>
        <begin position="1"/>
        <end position="18"/>
    </location>
</feature>
<dbReference type="Proteomes" id="UP001258315">
    <property type="component" value="Unassembled WGS sequence"/>
</dbReference>
<keyword evidence="9" id="KW-1185">Reference proteome</keyword>
<accession>A0ABU3GTS4</accession>
<feature type="transmembrane region" description="Helical" evidence="6">
    <location>
        <begin position="660"/>
        <end position="679"/>
    </location>
</feature>
<evidence type="ECO:0000256" key="2">
    <source>
        <dbReference type="ARBA" id="ARBA00022475"/>
    </source>
</evidence>